<evidence type="ECO:0000256" key="1">
    <source>
        <dbReference type="SAM" id="MobiDB-lite"/>
    </source>
</evidence>
<feature type="compositionally biased region" description="Basic and acidic residues" evidence="1">
    <location>
        <begin position="63"/>
        <end position="79"/>
    </location>
</feature>
<organism evidence="2 3">
    <name type="scientific">Aspergillus bertholletiae</name>
    <dbReference type="NCBI Taxonomy" id="1226010"/>
    <lineage>
        <taxon>Eukaryota</taxon>
        <taxon>Fungi</taxon>
        <taxon>Dikarya</taxon>
        <taxon>Ascomycota</taxon>
        <taxon>Pezizomycotina</taxon>
        <taxon>Eurotiomycetes</taxon>
        <taxon>Eurotiomycetidae</taxon>
        <taxon>Eurotiales</taxon>
        <taxon>Aspergillaceae</taxon>
        <taxon>Aspergillus</taxon>
        <taxon>Aspergillus subgen. Circumdati</taxon>
    </lineage>
</organism>
<evidence type="ECO:0000313" key="2">
    <source>
        <dbReference type="EMBL" id="KAE8378044.1"/>
    </source>
</evidence>
<accession>A0A5N7B8F7</accession>
<proteinExistence type="predicted"/>
<reference evidence="2 3" key="1">
    <citation type="submission" date="2019-04" db="EMBL/GenBank/DDBJ databases">
        <title>Friends and foes A comparative genomics studyof 23 Aspergillus species from section Flavi.</title>
        <authorList>
            <consortium name="DOE Joint Genome Institute"/>
            <person name="Kjaerbolling I."/>
            <person name="Vesth T."/>
            <person name="Frisvad J.C."/>
            <person name="Nybo J.L."/>
            <person name="Theobald S."/>
            <person name="Kildgaard S."/>
            <person name="Isbrandt T."/>
            <person name="Kuo A."/>
            <person name="Sato A."/>
            <person name="Lyhne E.K."/>
            <person name="Kogle M.E."/>
            <person name="Wiebenga A."/>
            <person name="Kun R.S."/>
            <person name="Lubbers R.J."/>
            <person name="Makela M.R."/>
            <person name="Barry K."/>
            <person name="Chovatia M."/>
            <person name="Clum A."/>
            <person name="Daum C."/>
            <person name="Haridas S."/>
            <person name="He G."/>
            <person name="LaButti K."/>
            <person name="Lipzen A."/>
            <person name="Mondo S."/>
            <person name="Riley R."/>
            <person name="Salamov A."/>
            <person name="Simmons B.A."/>
            <person name="Magnuson J.K."/>
            <person name="Henrissat B."/>
            <person name="Mortensen U.H."/>
            <person name="Larsen T.O."/>
            <person name="Devries R.P."/>
            <person name="Grigoriev I.V."/>
            <person name="Machida M."/>
            <person name="Baker S.E."/>
            <person name="Andersen M.R."/>
        </authorList>
    </citation>
    <scope>NUCLEOTIDE SEQUENCE [LARGE SCALE GENOMIC DNA]</scope>
    <source>
        <strain evidence="2 3">IBT 29228</strain>
    </source>
</reference>
<gene>
    <name evidence="2" type="ORF">BDV26DRAFT_292646</name>
</gene>
<name>A0A5N7B8F7_9EURO</name>
<feature type="compositionally biased region" description="Basic residues" evidence="1">
    <location>
        <begin position="1"/>
        <end position="14"/>
    </location>
</feature>
<feature type="region of interest" description="Disordered" evidence="1">
    <location>
        <begin position="1"/>
        <end position="79"/>
    </location>
</feature>
<keyword evidence="3" id="KW-1185">Reference proteome</keyword>
<feature type="compositionally biased region" description="Polar residues" evidence="1">
    <location>
        <begin position="37"/>
        <end position="58"/>
    </location>
</feature>
<dbReference type="Proteomes" id="UP000326198">
    <property type="component" value="Unassembled WGS sequence"/>
</dbReference>
<sequence>MESKYTTRKFSNRVRAKDEDTSSAQPQQSHQDMDPMKQQTASSQSTDRSFQPAQQGYSSKYHFVHDELSHPDELSRPEE</sequence>
<protein>
    <submittedName>
        <fullName evidence="2">Uncharacterized protein</fullName>
    </submittedName>
</protein>
<dbReference type="EMBL" id="ML736214">
    <property type="protein sequence ID" value="KAE8378044.1"/>
    <property type="molecule type" value="Genomic_DNA"/>
</dbReference>
<evidence type="ECO:0000313" key="3">
    <source>
        <dbReference type="Proteomes" id="UP000326198"/>
    </source>
</evidence>
<dbReference type="OrthoDB" id="2137750at2759"/>
<dbReference type="AlphaFoldDB" id="A0A5N7B8F7"/>